<organism evidence="1">
    <name type="scientific">marine metagenome</name>
    <dbReference type="NCBI Taxonomy" id="408172"/>
    <lineage>
        <taxon>unclassified sequences</taxon>
        <taxon>metagenomes</taxon>
        <taxon>ecological metagenomes</taxon>
    </lineage>
</organism>
<name>A0A382U916_9ZZZZ</name>
<dbReference type="EMBL" id="UINC01142282">
    <property type="protein sequence ID" value="SVD30522.1"/>
    <property type="molecule type" value="Genomic_DNA"/>
</dbReference>
<dbReference type="SUPFAM" id="SSF52096">
    <property type="entry name" value="ClpP/crotonase"/>
    <property type="match status" value="1"/>
</dbReference>
<gene>
    <name evidence="1" type="ORF">METZ01_LOCUS383376</name>
</gene>
<protein>
    <recommendedName>
        <fullName evidence="2">Enoyl-CoA hydratase</fullName>
    </recommendedName>
</protein>
<dbReference type="Gene3D" id="3.30.300.220">
    <property type="match status" value="1"/>
</dbReference>
<feature type="non-terminal residue" evidence="1">
    <location>
        <position position="51"/>
    </location>
</feature>
<evidence type="ECO:0008006" key="2">
    <source>
        <dbReference type="Google" id="ProtNLM"/>
    </source>
</evidence>
<reference evidence="1" key="1">
    <citation type="submission" date="2018-05" db="EMBL/GenBank/DDBJ databases">
        <authorList>
            <person name="Lanie J.A."/>
            <person name="Ng W.-L."/>
            <person name="Kazmierczak K.M."/>
            <person name="Andrzejewski T.M."/>
            <person name="Davidsen T.M."/>
            <person name="Wayne K.J."/>
            <person name="Tettelin H."/>
            <person name="Glass J.I."/>
            <person name="Rusch D."/>
            <person name="Podicherti R."/>
            <person name="Tsui H.-C.T."/>
            <person name="Winkler M.E."/>
        </authorList>
    </citation>
    <scope>NUCLEOTIDE SEQUENCE</scope>
</reference>
<evidence type="ECO:0000313" key="1">
    <source>
        <dbReference type="EMBL" id="SVD30522.1"/>
    </source>
</evidence>
<dbReference type="InterPro" id="IPR029045">
    <property type="entry name" value="ClpP/crotonase-like_dom_sf"/>
</dbReference>
<sequence>MVGYETLSVEKRGQVDWLTLNRPDSVNAIDIPLVTELGDYFGGLAEDKETR</sequence>
<dbReference type="AlphaFoldDB" id="A0A382U916"/>
<proteinExistence type="predicted"/>
<accession>A0A382U916</accession>